<name>D3DY61_CUPMC</name>
<proteinExistence type="predicted"/>
<dbReference type="HOGENOM" id="CLU_2651868_0_0_4"/>
<accession>D3DY61</accession>
<dbReference type="AlphaFoldDB" id="D3DY61"/>
<sequence>MTVVARIVISGPLNGGWFVTPLHHDGTAGETRRFAAPEEARAFAAATYPGKPIRQANLHPPPMPKGSRVRFPVFPK</sequence>
<protein>
    <submittedName>
        <fullName evidence="2">Uncharacterized protein</fullName>
    </submittedName>
</protein>
<evidence type="ECO:0000313" key="2">
    <source>
        <dbReference type="EMBL" id="ADC45231.1"/>
    </source>
</evidence>
<dbReference type="RefSeq" id="WP_011518359.1">
    <property type="nucleotide sequence ID" value="NC_007974.2"/>
</dbReference>
<reference evidence="3" key="1">
    <citation type="journal article" date="2010" name="PLoS ONE">
        <title>The complete genome sequence of Cupriavidus metallidurans strain CH34, a master survivalist in harsh and anthropogenic environments.</title>
        <authorList>
            <person name="Janssen P.J."/>
            <person name="Van Houdt R."/>
            <person name="Moors H."/>
            <person name="Monsieurs P."/>
            <person name="Morin N."/>
            <person name="Michaux A."/>
            <person name="Benotmane M.A."/>
            <person name="Leys N."/>
            <person name="Vallaeys T."/>
            <person name="Lapidus A."/>
            <person name="Monchy S."/>
            <person name="Medigue C."/>
            <person name="Taghavi S."/>
            <person name="McCorkle S."/>
            <person name="Dunn J."/>
            <person name="van der Lelie D."/>
            <person name="Mergeay M."/>
        </authorList>
    </citation>
    <scope>NUCLEOTIDE SEQUENCE [LARGE SCALE GENOMIC DNA]</scope>
    <source>
        <strain evidence="3">ATCC 43123 / DSM 2839 / NBRC 102507 / CH34</strain>
    </source>
</reference>
<gene>
    <name evidence="2" type="ordered locus">Rmet_6631</name>
</gene>
<evidence type="ECO:0000313" key="3">
    <source>
        <dbReference type="Proteomes" id="UP000002429"/>
    </source>
</evidence>
<dbReference type="KEGG" id="rme:Rmet_6631"/>
<dbReference type="Proteomes" id="UP000002429">
    <property type="component" value="Plasmid megaplasmid"/>
</dbReference>
<organism evidence="2 3">
    <name type="scientific">Cupriavidus metallidurans (strain ATCC 43123 / DSM 2839 / NBRC 102507 / CH34)</name>
    <name type="common">Ralstonia metallidurans</name>
    <dbReference type="NCBI Taxonomy" id="266264"/>
    <lineage>
        <taxon>Bacteria</taxon>
        <taxon>Pseudomonadati</taxon>
        <taxon>Pseudomonadota</taxon>
        <taxon>Betaproteobacteria</taxon>
        <taxon>Burkholderiales</taxon>
        <taxon>Burkholderiaceae</taxon>
        <taxon>Cupriavidus</taxon>
    </lineage>
</organism>
<feature type="region of interest" description="Disordered" evidence="1">
    <location>
        <begin position="51"/>
        <end position="76"/>
    </location>
</feature>
<keyword evidence="3" id="KW-1185">Reference proteome</keyword>
<keyword evidence="2" id="KW-0614">Plasmid</keyword>
<evidence type="ECO:0000256" key="1">
    <source>
        <dbReference type="SAM" id="MobiDB-lite"/>
    </source>
</evidence>
<geneLocation type="plasmid" evidence="2 3">
    <name>megaplasmid</name>
</geneLocation>
<dbReference type="EMBL" id="CP000353">
    <property type="protein sequence ID" value="ADC45231.1"/>
    <property type="molecule type" value="Genomic_DNA"/>
</dbReference>